<dbReference type="InterPro" id="IPR051011">
    <property type="entry name" value="Metal_resp_trans_reg"/>
</dbReference>
<dbReference type="EMBL" id="JAGINT010000001">
    <property type="protein sequence ID" value="MBP2352940.1"/>
    <property type="molecule type" value="Genomic_DNA"/>
</dbReference>
<comment type="caution">
    <text evidence="6">The sequence shown here is derived from an EMBL/GenBank/DDBJ whole genome shotgun (WGS) entry which is preliminary data.</text>
</comment>
<dbReference type="Gene3D" id="1.10.10.10">
    <property type="entry name" value="Winged helix-like DNA-binding domain superfamily/Winged helix DNA-binding domain"/>
    <property type="match status" value="1"/>
</dbReference>
<keyword evidence="7" id="KW-1185">Reference proteome</keyword>
<dbReference type="RefSeq" id="WP_209695611.1">
    <property type="nucleotide sequence ID" value="NZ_BAAAVU010000006.1"/>
</dbReference>
<evidence type="ECO:0000259" key="5">
    <source>
        <dbReference type="PROSITE" id="PS50987"/>
    </source>
</evidence>
<feature type="domain" description="HTH arsR-type" evidence="5">
    <location>
        <begin position="9"/>
        <end position="103"/>
    </location>
</feature>
<evidence type="ECO:0000313" key="6">
    <source>
        <dbReference type="EMBL" id="MBP2352940.1"/>
    </source>
</evidence>
<dbReference type="Pfam" id="PF01022">
    <property type="entry name" value="HTH_5"/>
    <property type="match status" value="1"/>
</dbReference>
<keyword evidence="3" id="KW-0804">Transcription</keyword>
<evidence type="ECO:0000313" key="7">
    <source>
        <dbReference type="Proteomes" id="UP000755585"/>
    </source>
</evidence>
<keyword evidence="1" id="KW-0805">Transcription regulation</keyword>
<name>A0ABS4UMT4_9ACTN</name>
<dbReference type="InterPro" id="IPR011991">
    <property type="entry name" value="ArsR-like_HTH"/>
</dbReference>
<keyword evidence="2 6" id="KW-0238">DNA-binding</keyword>
<gene>
    <name evidence="6" type="ORF">JOF29_004023</name>
</gene>
<organism evidence="6 7">
    <name type="scientific">Kribbella aluminosa</name>
    <dbReference type="NCBI Taxonomy" id="416017"/>
    <lineage>
        <taxon>Bacteria</taxon>
        <taxon>Bacillati</taxon>
        <taxon>Actinomycetota</taxon>
        <taxon>Actinomycetes</taxon>
        <taxon>Propionibacteriales</taxon>
        <taxon>Kribbellaceae</taxon>
        <taxon>Kribbella</taxon>
    </lineage>
</organism>
<dbReference type="PANTHER" id="PTHR43132:SF8">
    <property type="entry name" value="HTH-TYPE TRANSCRIPTIONAL REGULATOR KMTR"/>
    <property type="match status" value="1"/>
</dbReference>
<dbReference type="SMART" id="SM00418">
    <property type="entry name" value="HTH_ARSR"/>
    <property type="match status" value="1"/>
</dbReference>
<feature type="region of interest" description="Disordered" evidence="4">
    <location>
        <begin position="104"/>
        <end position="126"/>
    </location>
</feature>
<dbReference type="SUPFAM" id="SSF46785">
    <property type="entry name" value="Winged helix' DNA-binding domain"/>
    <property type="match status" value="1"/>
</dbReference>
<dbReference type="InterPro" id="IPR001845">
    <property type="entry name" value="HTH_ArsR_DNA-bd_dom"/>
</dbReference>
<dbReference type="PANTHER" id="PTHR43132">
    <property type="entry name" value="ARSENICAL RESISTANCE OPERON REPRESSOR ARSR-RELATED"/>
    <property type="match status" value="1"/>
</dbReference>
<dbReference type="InterPro" id="IPR036388">
    <property type="entry name" value="WH-like_DNA-bd_sf"/>
</dbReference>
<dbReference type="PROSITE" id="PS50987">
    <property type="entry name" value="HTH_ARSR_2"/>
    <property type="match status" value="1"/>
</dbReference>
<dbReference type="GO" id="GO:0003677">
    <property type="term" value="F:DNA binding"/>
    <property type="evidence" value="ECO:0007669"/>
    <property type="project" value="UniProtKB-KW"/>
</dbReference>
<accession>A0ABS4UMT4</accession>
<evidence type="ECO:0000256" key="2">
    <source>
        <dbReference type="ARBA" id="ARBA00023125"/>
    </source>
</evidence>
<evidence type="ECO:0000256" key="3">
    <source>
        <dbReference type="ARBA" id="ARBA00023163"/>
    </source>
</evidence>
<dbReference type="InterPro" id="IPR036390">
    <property type="entry name" value="WH_DNA-bd_sf"/>
</dbReference>
<protein>
    <submittedName>
        <fullName evidence="6">DNA-binding transcriptional ArsR family regulator</fullName>
    </submittedName>
</protein>
<dbReference type="CDD" id="cd00090">
    <property type="entry name" value="HTH_ARSR"/>
    <property type="match status" value="1"/>
</dbReference>
<dbReference type="NCBIfam" id="NF033788">
    <property type="entry name" value="HTH_metalloreg"/>
    <property type="match status" value="1"/>
</dbReference>
<reference evidence="6 7" key="1">
    <citation type="submission" date="2021-03" db="EMBL/GenBank/DDBJ databases">
        <title>Sequencing the genomes of 1000 actinobacteria strains.</title>
        <authorList>
            <person name="Klenk H.-P."/>
        </authorList>
    </citation>
    <scope>NUCLEOTIDE SEQUENCE [LARGE SCALE GENOMIC DNA]</scope>
    <source>
        <strain evidence="6 7">DSM 18824</strain>
    </source>
</reference>
<sequence length="126" mass="13550">MTSAVDPRVPAEQLEAAASTFDLLSVPGRLHLVVILAGGEYDVSTLADLSGANVPATSQQLAKLRAAGVVTARREGRRQLYQVKDPHILSVIAQMFSHIAPDGTLAVQEPDRPPRRPRFTATSNVR</sequence>
<evidence type="ECO:0000256" key="1">
    <source>
        <dbReference type="ARBA" id="ARBA00023015"/>
    </source>
</evidence>
<dbReference type="Proteomes" id="UP000755585">
    <property type="component" value="Unassembled WGS sequence"/>
</dbReference>
<proteinExistence type="predicted"/>
<evidence type="ECO:0000256" key="4">
    <source>
        <dbReference type="SAM" id="MobiDB-lite"/>
    </source>
</evidence>
<dbReference type="PRINTS" id="PR00778">
    <property type="entry name" value="HTHARSR"/>
</dbReference>